<keyword evidence="11 14" id="KW-0472">Membrane</keyword>
<evidence type="ECO:0000256" key="5">
    <source>
        <dbReference type="ARBA" id="ARBA00022692"/>
    </source>
</evidence>
<dbReference type="EMBL" id="JABWAB010000009">
    <property type="protein sequence ID" value="KAF6045264.1"/>
    <property type="molecule type" value="Genomic_DNA"/>
</dbReference>
<comment type="similarity">
    <text evidence="3">Belongs to the NDC1 family.</text>
</comment>
<feature type="transmembrane region" description="Helical" evidence="14">
    <location>
        <begin position="27"/>
        <end position="47"/>
    </location>
</feature>
<dbReference type="PANTHER" id="PTHR13269">
    <property type="entry name" value="NUCLEOPORIN NDC1"/>
    <property type="match status" value="1"/>
</dbReference>
<keyword evidence="10" id="KW-0906">Nuclear pore complex</keyword>
<dbReference type="GO" id="GO:0070631">
    <property type="term" value="P:spindle pole body localization"/>
    <property type="evidence" value="ECO:0007669"/>
    <property type="project" value="TreeGrafter"/>
</dbReference>
<feature type="transmembrane region" description="Helical" evidence="14">
    <location>
        <begin position="192"/>
        <end position="218"/>
    </location>
</feature>
<keyword evidence="7" id="KW-0653">Protein transport</keyword>
<keyword evidence="8 14" id="KW-1133">Transmembrane helix</keyword>
<evidence type="ECO:0000256" key="12">
    <source>
        <dbReference type="ARBA" id="ARBA00023242"/>
    </source>
</evidence>
<evidence type="ECO:0000256" key="10">
    <source>
        <dbReference type="ARBA" id="ARBA00023132"/>
    </source>
</evidence>
<evidence type="ECO:0000256" key="2">
    <source>
        <dbReference type="ARBA" id="ARBA00004567"/>
    </source>
</evidence>
<proteinExistence type="inferred from homology"/>
<dbReference type="Pfam" id="PF09531">
    <property type="entry name" value="Ndc1_Nup"/>
    <property type="match status" value="1"/>
</dbReference>
<keyword evidence="5 14" id="KW-0812">Transmembrane</keyword>
<feature type="region of interest" description="Disordered" evidence="13">
    <location>
        <begin position="404"/>
        <end position="424"/>
    </location>
</feature>
<organism evidence="15 16">
    <name type="scientific">Candida parapsilosis</name>
    <name type="common">Yeast</name>
    <dbReference type="NCBI Taxonomy" id="5480"/>
    <lineage>
        <taxon>Eukaryota</taxon>
        <taxon>Fungi</taxon>
        <taxon>Dikarya</taxon>
        <taxon>Ascomycota</taxon>
        <taxon>Saccharomycotina</taxon>
        <taxon>Pichiomycetes</taxon>
        <taxon>Debaryomycetaceae</taxon>
        <taxon>Candida/Lodderomyces clade</taxon>
        <taxon>Candida</taxon>
    </lineage>
</organism>
<evidence type="ECO:0000256" key="3">
    <source>
        <dbReference type="ARBA" id="ARBA00005760"/>
    </source>
</evidence>
<dbReference type="InterPro" id="IPR019049">
    <property type="entry name" value="Nucleoporin_prot_Ndc1/Nup"/>
</dbReference>
<evidence type="ECO:0000256" key="8">
    <source>
        <dbReference type="ARBA" id="ARBA00022989"/>
    </source>
</evidence>
<evidence type="ECO:0000256" key="6">
    <source>
        <dbReference type="ARBA" id="ARBA00022816"/>
    </source>
</evidence>
<dbReference type="GO" id="GO:0070762">
    <property type="term" value="C:nuclear pore transmembrane ring"/>
    <property type="evidence" value="ECO:0007669"/>
    <property type="project" value="TreeGrafter"/>
</dbReference>
<dbReference type="AlphaFoldDB" id="A0A8X7NJD2"/>
<evidence type="ECO:0000313" key="15">
    <source>
        <dbReference type="EMBL" id="KAF6045264.1"/>
    </source>
</evidence>
<dbReference type="Proteomes" id="UP000590412">
    <property type="component" value="Unassembled WGS sequence"/>
</dbReference>
<evidence type="ECO:0000256" key="4">
    <source>
        <dbReference type="ARBA" id="ARBA00022448"/>
    </source>
</evidence>
<dbReference type="GO" id="GO:0005816">
    <property type="term" value="C:spindle pole body"/>
    <property type="evidence" value="ECO:0007669"/>
    <property type="project" value="TreeGrafter"/>
</dbReference>
<protein>
    <submittedName>
        <fullName evidence="15">Nucleoporin protein Ndc1-Nup family protein</fullName>
    </submittedName>
</protein>
<evidence type="ECO:0000256" key="9">
    <source>
        <dbReference type="ARBA" id="ARBA00023010"/>
    </source>
</evidence>
<name>A0A8X7NJD2_CANPA</name>
<evidence type="ECO:0000256" key="7">
    <source>
        <dbReference type="ARBA" id="ARBA00022927"/>
    </source>
</evidence>
<dbReference type="PANTHER" id="PTHR13269:SF6">
    <property type="entry name" value="NUCLEOPORIN NDC1"/>
    <property type="match status" value="1"/>
</dbReference>
<feature type="compositionally biased region" description="Polar residues" evidence="13">
    <location>
        <begin position="404"/>
        <end position="416"/>
    </location>
</feature>
<feature type="transmembrane region" description="Helical" evidence="14">
    <location>
        <begin position="53"/>
        <end position="75"/>
    </location>
</feature>
<feature type="transmembrane region" description="Helical" evidence="14">
    <location>
        <begin position="152"/>
        <end position="171"/>
    </location>
</feature>
<reference evidence="15" key="1">
    <citation type="submission" date="2020-03" db="EMBL/GenBank/DDBJ databases">
        <title>FDA dAtabase for Regulatory Grade micrObial Sequences (FDA-ARGOS): Supporting development and validation of Infectious Disease Dx tests.</title>
        <authorList>
            <person name="Campos J."/>
            <person name="Goldberg B."/>
            <person name="Tallon L."/>
            <person name="Sadzewicz L."/>
            <person name="Vavikolanu K."/>
            <person name="Mehta A."/>
            <person name="Aluvathingal J."/>
            <person name="Nadendla S."/>
            <person name="Nandy P."/>
            <person name="Geyer C."/>
            <person name="Yan Y."/>
            <person name="Sichtig H."/>
        </authorList>
    </citation>
    <scope>NUCLEOTIDE SEQUENCE [LARGE SCALE GENOMIC DNA]</scope>
    <source>
        <strain evidence="15">FDAARGOS_652</strain>
    </source>
</reference>
<dbReference type="GO" id="GO:0051028">
    <property type="term" value="P:mRNA transport"/>
    <property type="evidence" value="ECO:0007669"/>
    <property type="project" value="UniProtKB-KW"/>
</dbReference>
<dbReference type="GO" id="GO:0006999">
    <property type="term" value="P:nuclear pore organization"/>
    <property type="evidence" value="ECO:0007669"/>
    <property type="project" value="TreeGrafter"/>
</dbReference>
<dbReference type="GO" id="GO:0031965">
    <property type="term" value="C:nuclear membrane"/>
    <property type="evidence" value="ECO:0007669"/>
    <property type="project" value="UniProtKB-SubCell"/>
</dbReference>
<keyword evidence="6" id="KW-0509">mRNA transport</keyword>
<feature type="transmembrane region" description="Helical" evidence="14">
    <location>
        <begin position="112"/>
        <end position="132"/>
    </location>
</feature>
<sequence>MVANSSDLDINEYHRIFSKVFNKRLKYVLNINVILSFLMTLILDVPFLTNHLLSTGLVLSIVLKVPVYFLALTLIRQVRIKFSTVNYSKQKTLGLQIYHTLVSNKYIQVSSFHILSALLIYGVFIFNLPFKFDYYLISKEYRKNPLLNDEWVFYWVCPVIIGALYSANQLVFQRNRLPFEYGHNRNSPENTLFTHLPQALGNALGLTIILTIASPVIYKVTKSYLYKSLIVLRLFGIDNSVPTSNTSFSTYLKLAFLTYMLVLNWELENHTFDVYATIGCLDGKKPISSYSKDPLNCLLKGLRDVAPSHELSRLTAFQELAYIATTSEKDGLKLRLAIFSARSKKENLWPAFFEECSLVIREVSLHINKRSARDMRALKNWQKSMEKEIDTGFKSKRDENLFGNSFTSSLDETSGDANKEKPGSEGTWVTYLRNEVGAPVLKLVSPYLPQHLSSYITSQIKSIKSIESKKIDAAASDVRSHILESNFGLLFRVTLKRDCESRVRDPVNFGNAIIAVSNIIQRSVVEDSLNVVTTADIANVLNLLEKSIRASTNYRDYLPASVYVGSDKPKTHLISDLNNLEYHEFYNICIQFNGLLNELNLNAKAYELAKWVIDIAIADREQHRLNSSVY</sequence>
<comment type="subcellular location">
    <subcellularLocation>
        <location evidence="1">Nucleus membrane</location>
        <topology evidence="1">Multi-pass membrane protein</topology>
    </subcellularLocation>
    <subcellularLocation>
        <location evidence="2">Nucleus</location>
        <location evidence="2">Nuclear pore complex</location>
    </subcellularLocation>
</comment>
<gene>
    <name evidence="15" type="ORF">FOB60_004836</name>
</gene>
<evidence type="ECO:0000256" key="13">
    <source>
        <dbReference type="SAM" id="MobiDB-lite"/>
    </source>
</evidence>
<keyword evidence="12" id="KW-0539">Nucleus</keyword>
<keyword evidence="4" id="KW-0813">Transport</keyword>
<dbReference type="GO" id="GO:0106166">
    <property type="term" value="F:spindle pole body-nuclear membrane anchor activity"/>
    <property type="evidence" value="ECO:0007669"/>
    <property type="project" value="TreeGrafter"/>
</dbReference>
<evidence type="ECO:0000313" key="16">
    <source>
        <dbReference type="Proteomes" id="UP000590412"/>
    </source>
</evidence>
<comment type="caution">
    <text evidence="15">The sequence shown here is derived from an EMBL/GenBank/DDBJ whole genome shotgun (WGS) entry which is preliminary data.</text>
</comment>
<evidence type="ECO:0000256" key="14">
    <source>
        <dbReference type="SAM" id="Phobius"/>
    </source>
</evidence>
<evidence type="ECO:0000256" key="1">
    <source>
        <dbReference type="ARBA" id="ARBA00004232"/>
    </source>
</evidence>
<accession>A0A8X7NJD2</accession>
<evidence type="ECO:0000256" key="11">
    <source>
        <dbReference type="ARBA" id="ARBA00023136"/>
    </source>
</evidence>
<keyword evidence="9" id="KW-0811">Translocation</keyword>
<dbReference type="GO" id="GO:0015031">
    <property type="term" value="P:protein transport"/>
    <property type="evidence" value="ECO:0007669"/>
    <property type="project" value="UniProtKB-KW"/>
</dbReference>